<protein>
    <submittedName>
        <fullName evidence="2">Uncharacterized protein</fullName>
    </submittedName>
</protein>
<proteinExistence type="predicted"/>
<dbReference type="EMBL" id="UINC01152732">
    <property type="protein sequence ID" value="SVD47069.1"/>
    <property type="molecule type" value="Genomic_DNA"/>
</dbReference>
<accession>A0A382VKM0</accession>
<dbReference type="Pfam" id="PF19897">
    <property type="entry name" value="DUF6370"/>
    <property type="match status" value="1"/>
</dbReference>
<keyword evidence="1" id="KW-1133">Transmembrane helix</keyword>
<keyword evidence="1" id="KW-0472">Membrane</keyword>
<sequence length="131" mass="13664">MGYFFIVQGLTPLGISVKKINIAMKYITTFALAFMFTAFVALAGEKPVEGKIVCGKCTAKIKGAGCSAAFTYKGKDGKQVSYLLSGKLVKGKGCEGIKHGTICKPGSGVTASVTGKVEDGKFNATKIVAKK</sequence>
<feature type="transmembrane region" description="Helical" evidence="1">
    <location>
        <begin position="20"/>
        <end position="42"/>
    </location>
</feature>
<name>A0A382VKM0_9ZZZZ</name>
<evidence type="ECO:0000313" key="2">
    <source>
        <dbReference type="EMBL" id="SVD47069.1"/>
    </source>
</evidence>
<dbReference type="InterPro" id="IPR045950">
    <property type="entry name" value="DUF6370"/>
</dbReference>
<organism evidence="2">
    <name type="scientific">marine metagenome</name>
    <dbReference type="NCBI Taxonomy" id="408172"/>
    <lineage>
        <taxon>unclassified sequences</taxon>
        <taxon>metagenomes</taxon>
        <taxon>ecological metagenomes</taxon>
    </lineage>
</organism>
<reference evidence="2" key="1">
    <citation type="submission" date="2018-05" db="EMBL/GenBank/DDBJ databases">
        <authorList>
            <person name="Lanie J.A."/>
            <person name="Ng W.-L."/>
            <person name="Kazmierczak K.M."/>
            <person name="Andrzejewski T.M."/>
            <person name="Davidsen T.M."/>
            <person name="Wayne K.J."/>
            <person name="Tettelin H."/>
            <person name="Glass J.I."/>
            <person name="Rusch D."/>
            <person name="Podicherti R."/>
            <person name="Tsui H.-C.T."/>
            <person name="Winkler M.E."/>
        </authorList>
    </citation>
    <scope>NUCLEOTIDE SEQUENCE</scope>
</reference>
<keyword evidence="1" id="KW-0812">Transmembrane</keyword>
<dbReference type="AlphaFoldDB" id="A0A382VKM0"/>
<evidence type="ECO:0000256" key="1">
    <source>
        <dbReference type="SAM" id="Phobius"/>
    </source>
</evidence>
<gene>
    <name evidence="2" type="ORF">METZ01_LOCUS399923</name>
</gene>